<dbReference type="RefSeq" id="WP_008389258.1">
    <property type="nucleotide sequence ID" value="NZ_AOIV01000041.1"/>
</dbReference>
<evidence type="ECO:0008006" key="4">
    <source>
        <dbReference type="Google" id="ProtNLM"/>
    </source>
</evidence>
<dbReference type="InParanoid" id="M0CXA2"/>
<dbReference type="eggNOG" id="arCOG07572">
    <property type="taxonomic scope" value="Archaea"/>
</dbReference>
<evidence type="ECO:0000256" key="1">
    <source>
        <dbReference type="SAM" id="MobiDB-lite"/>
    </source>
</evidence>
<dbReference type="AlphaFoldDB" id="M0CXA2"/>
<dbReference type="Proteomes" id="UP000011513">
    <property type="component" value="Unassembled WGS sequence"/>
</dbReference>
<evidence type="ECO:0000313" key="3">
    <source>
        <dbReference type="Proteomes" id="UP000011513"/>
    </source>
</evidence>
<gene>
    <name evidence="2" type="ORF">C474_18044</name>
</gene>
<comment type="caution">
    <text evidence="2">The sequence shown here is derived from an EMBL/GenBank/DDBJ whole genome shotgun (WGS) entry which is preliminary data.</text>
</comment>
<reference evidence="2 3" key="1">
    <citation type="journal article" date="2014" name="PLoS Genet.">
        <title>Phylogenetically driven sequencing of extremely halophilic archaea reveals strategies for static and dynamic osmo-response.</title>
        <authorList>
            <person name="Becker E.A."/>
            <person name="Seitzer P.M."/>
            <person name="Tritt A."/>
            <person name="Larsen D."/>
            <person name="Krusor M."/>
            <person name="Yao A.I."/>
            <person name="Wu D."/>
            <person name="Madern D."/>
            <person name="Eisen J.A."/>
            <person name="Darling A.E."/>
            <person name="Facciotti M.T."/>
        </authorList>
    </citation>
    <scope>NUCLEOTIDE SEQUENCE [LARGE SCALE GENOMIC DNA]</scope>
    <source>
        <strain evidence="2 3">JCM 14848</strain>
    </source>
</reference>
<evidence type="ECO:0000313" key="2">
    <source>
        <dbReference type="EMBL" id="ELZ27273.1"/>
    </source>
</evidence>
<protein>
    <recommendedName>
        <fullName evidence="4">DUF5602 domain-containing protein</fullName>
    </recommendedName>
</protein>
<keyword evidence="3" id="KW-1185">Reference proteome</keyword>
<sequence>MGEGAGSNRGTSPGEGFPPKGITEWGDSVQMGDGKITTFSSVTPSSNPKYVGIHFAEGTLEGLPYAEDFESGDADGRKVHGFWSKPFNLDFPENTPDPISYAGCGWNPQGHTPHGVYERPHFDLHYHIYEPKTVAGIGPGIIENLPDRNIPDGYRLLEGGAIVPAMGAHLAPKDAPEFHGEEWTETLIWGVADVDGDGEYENTFIEPMITLDYFQNHLTGIEKRDISQPEVYPKDGYYPTTYTVRDLGEGGYAVVMEDFEKRSA</sequence>
<accession>M0CXA2</accession>
<name>M0CXA2_HALPD</name>
<feature type="region of interest" description="Disordered" evidence="1">
    <location>
        <begin position="1"/>
        <end position="30"/>
    </location>
</feature>
<proteinExistence type="predicted"/>
<organism evidence="2 3">
    <name type="scientific">Halogeometricum pallidum JCM 14848</name>
    <dbReference type="NCBI Taxonomy" id="1227487"/>
    <lineage>
        <taxon>Archaea</taxon>
        <taxon>Methanobacteriati</taxon>
        <taxon>Methanobacteriota</taxon>
        <taxon>Stenosarchaea group</taxon>
        <taxon>Halobacteria</taxon>
        <taxon>Halobacteriales</taxon>
        <taxon>Haloferacaceae</taxon>
        <taxon>Halogeometricum</taxon>
    </lineage>
</organism>
<dbReference type="EMBL" id="AOIV01000041">
    <property type="protein sequence ID" value="ELZ27273.1"/>
    <property type="molecule type" value="Genomic_DNA"/>
</dbReference>